<keyword evidence="1" id="KW-0677">Repeat</keyword>
<evidence type="ECO:0000259" key="4">
    <source>
        <dbReference type="Pfam" id="PF14436"/>
    </source>
</evidence>
<protein>
    <submittedName>
        <fullName evidence="6">EndoU domain-containing protein</fullName>
    </submittedName>
</protein>
<dbReference type="Pfam" id="PF05593">
    <property type="entry name" value="RHS_repeat"/>
    <property type="match status" value="1"/>
</dbReference>
<dbReference type="Gene3D" id="2.180.10.10">
    <property type="entry name" value="RHS repeat-associated core"/>
    <property type="match status" value="2"/>
</dbReference>
<dbReference type="Pfam" id="PF25023">
    <property type="entry name" value="TEN_YD-shell"/>
    <property type="match status" value="1"/>
</dbReference>
<evidence type="ECO:0000256" key="1">
    <source>
        <dbReference type="ARBA" id="ARBA00022737"/>
    </source>
</evidence>
<dbReference type="InterPro" id="IPR029501">
    <property type="entry name" value="EndoU_bac"/>
</dbReference>
<evidence type="ECO:0000256" key="3">
    <source>
        <dbReference type="SAM" id="SignalP"/>
    </source>
</evidence>
<evidence type="ECO:0000256" key="2">
    <source>
        <dbReference type="SAM" id="MobiDB-lite"/>
    </source>
</evidence>
<feature type="compositionally biased region" description="Polar residues" evidence="2">
    <location>
        <begin position="1364"/>
        <end position="1374"/>
    </location>
</feature>
<name>A0ABX7FHL1_BRECH</name>
<organism evidence="6 7">
    <name type="scientific">Brevibacillus choshinensis</name>
    <dbReference type="NCBI Taxonomy" id="54911"/>
    <lineage>
        <taxon>Bacteria</taxon>
        <taxon>Bacillati</taxon>
        <taxon>Bacillota</taxon>
        <taxon>Bacilli</taxon>
        <taxon>Bacillales</taxon>
        <taxon>Paenibacillaceae</taxon>
        <taxon>Brevibacillus</taxon>
    </lineage>
</organism>
<dbReference type="NCBIfam" id="TIGR03696">
    <property type="entry name" value="Rhs_assc_core"/>
    <property type="match status" value="1"/>
</dbReference>
<dbReference type="PANTHER" id="PTHR32305">
    <property type="match status" value="1"/>
</dbReference>
<feature type="signal peptide" evidence="3">
    <location>
        <begin position="1"/>
        <end position="22"/>
    </location>
</feature>
<dbReference type="PANTHER" id="PTHR32305:SF15">
    <property type="entry name" value="PROTEIN RHSA-RELATED"/>
    <property type="match status" value="1"/>
</dbReference>
<dbReference type="NCBIfam" id="TIGR01643">
    <property type="entry name" value="YD_repeat_2x"/>
    <property type="match status" value="1"/>
</dbReference>
<gene>
    <name evidence="6" type="ORF">JNE38_16425</name>
</gene>
<dbReference type="Proteomes" id="UP000596248">
    <property type="component" value="Chromosome"/>
</dbReference>
<keyword evidence="3" id="KW-0732">Signal</keyword>
<dbReference type="InterPro" id="IPR006530">
    <property type="entry name" value="YD"/>
</dbReference>
<feature type="chain" id="PRO_5045933888" evidence="3">
    <location>
        <begin position="23"/>
        <end position="1793"/>
    </location>
</feature>
<sequence length="1793" mass="203433">MNRKVLSLLLILSLLLSSVSPAAAFAEEGSSKITSQSEAKVKKKKVKSTVEWVADEVNENQIEDKDPSEIPDLTDDEIREMSWDQLPVADAIEIYHQFDRTTLQIASYFYSNLDRFLSHEERLETSKWQDIEVMKKIEALPQERFAKIQSLTPAIGTIYSEWKSNSSTGTVKALTSSVPPEVKYTEKEQKWNYATENSANPVNDLYREANVVETDLVLEGKHGLDLVLQRSYHSMNSKVLWPGYGEDDNVTYKKKVANDEIPFAAGWDFNIPSFSFISQELTTAYENFRDSERYSADTAWFEFTRFKWFINLDDGTSYERNGLSGWKNYPYKGLDFTYDSDGLHARLIKNGITYIYDLETQNGGSVTITKSNPQGDKIKYWIPSTNSNIEITDSVGRVVVLRKNGPYGGISDLEVYSDSSKQNLIKHIHYDMTAMTDYLQLDRVTEISPINETKIVSEYQYHDPNILGKAEFNYNRSYDLPKNDNNGIDSQTYINRDNQYRDEIKYLLLKEASYPVQGLKMNYKYGTYNPNANMLQRGVVRLYQDDYAISYISYHPVTSVTYSYMPMNPNPVDSAVYQTSFSRNYEMVSPEIWKVPKSMILRLASVASRNGDRIVSKEQPTGQLGYLFENTYTVNPQGNHLLSLVKQTAAAPGTVLNDGGKQYKYIPITYTSYHYQNNNVKPNYEQTFVDAQGTSVNQNVYNYLLHNTVVRPSDSEIDNYANETYREYDDYGDITYEEDPQGNDTSWEYLNVSAGFRLPSAIKSQANDNPNHYKQTIYTYNADHLLESETIEDSYPGKEYTDKVIRNYTYQNKLLSKLEETSYGAEQKTLTKTFPAYDRFGLHPTTAIVQVKLATGQSETALTTMYEYDDLGQLKSQSYPDGSQVGYSYDLLGRMKYEGFVASNGDFRITQYEYDDSKRKVTKLLPDDTKIVTVFTPFGDTEYQAQIGTNGQERPLLFNKYMIDGKHLDKSYPYALPERKISYSYNADGSLNSKTDPIGTTYYARTNVSIYGTKYIPESSTVERQPNGLEQYIFTNRYGNQSKQLAKTGDGLQQVITEFDYDAFSNPTRKKETSQSGESRTWQYKYDLRGKPINIIDPESNVYGYGYDSLGNLVTLNENNTLTTRYGYNSLSLKLKEEYVPSGAQETFSYNEVGNVKQFVDKSGNRHEYVYTPFYDVQSITTKNSSGSVTNKETREYDPHNSLLLTLTNSNGSGTANNREIEYTYDAFNRMDSQTAFNRTYTIRYTDSDELMDKLTYPDNTAVSYTYDSAGRLTQVSSGVSGSITYDYNTTSTGEVITLTYPNEVEMEQKLDSFGQINKLNHLKDGNLTWDESTEYNFGNITTINRNSQTFSYEYDKIDRLDSETTPSVSNTYTYDERGNRQSFDGSLPEDGSSTSLTFDGLNRLRSFKNKTTNDKLDYTYYADGFRATKIENEDETKYVYLNGKVIEELDGSGNAIAQNIWGNGLLFRKDFNTNQKGYYGLNSHGDVVSVTDAAGNELNHYDYDSWGNLISQTEGMANPFKYSGEIYDEKTGFYYLRARYYDPSIGRFISEDSYKGQVDNPLSLNRYTYTHNNPLKFVDPSGHEVEIGASSINRPGDTLFDDKKREAMLDIYKRYGLEAVPEMYRDEVQIFSGDALPGSAGVRIVRGVGKAVITAINGVKVANNVLNTSTSSFRNGALTHIIEGANGGGFHWLPGSTGAARIVQGTKSTPNQFGVYTAQVEFNGVLKSGNGGYSTFFPDNWSKDQVINAINEAYSNKAFLNGNTYEGVTQAGMKIGMYLDNAGKIISAFPKY</sequence>
<dbReference type="InterPro" id="IPR022385">
    <property type="entry name" value="Rhs_assc_core"/>
</dbReference>
<keyword evidence="7" id="KW-1185">Reference proteome</keyword>
<accession>A0ABX7FHL1</accession>
<evidence type="ECO:0000259" key="5">
    <source>
        <dbReference type="Pfam" id="PF25023"/>
    </source>
</evidence>
<feature type="region of interest" description="Disordered" evidence="2">
    <location>
        <begin position="1364"/>
        <end position="1393"/>
    </location>
</feature>
<feature type="domain" description="Teneurin-like YD-shell" evidence="5">
    <location>
        <begin position="1339"/>
        <end position="1575"/>
    </location>
</feature>
<dbReference type="InterPro" id="IPR031325">
    <property type="entry name" value="RHS_repeat"/>
</dbReference>
<proteinExistence type="predicted"/>
<feature type="domain" description="Bacterial EndoU nuclease" evidence="4">
    <location>
        <begin position="1679"/>
        <end position="1792"/>
    </location>
</feature>
<dbReference type="EMBL" id="CP069127">
    <property type="protein sequence ID" value="QRG65229.1"/>
    <property type="molecule type" value="Genomic_DNA"/>
</dbReference>
<reference evidence="6 7" key="1">
    <citation type="submission" date="2021-01" db="EMBL/GenBank/DDBJ databases">
        <title>Identification of strong promoters based on the transcriptome of Brevibacillus choshinensis.</title>
        <authorList>
            <person name="Yao D."/>
            <person name="Zhang K."/>
            <person name="Wu J."/>
        </authorList>
    </citation>
    <scope>NUCLEOTIDE SEQUENCE [LARGE SCALE GENOMIC DNA]</scope>
    <source>
        <strain evidence="6 7">HPD31-SP3</strain>
    </source>
</reference>
<dbReference type="Pfam" id="PF14436">
    <property type="entry name" value="EndoU_bacteria"/>
    <property type="match status" value="1"/>
</dbReference>
<dbReference type="RefSeq" id="WP_203254747.1">
    <property type="nucleotide sequence ID" value="NZ_CP069127.1"/>
</dbReference>
<dbReference type="InterPro" id="IPR050708">
    <property type="entry name" value="T6SS_VgrG/RHS"/>
</dbReference>
<dbReference type="InterPro" id="IPR056823">
    <property type="entry name" value="TEN-like_YD-shell"/>
</dbReference>
<evidence type="ECO:0000313" key="6">
    <source>
        <dbReference type="EMBL" id="QRG65229.1"/>
    </source>
</evidence>
<evidence type="ECO:0000313" key="7">
    <source>
        <dbReference type="Proteomes" id="UP000596248"/>
    </source>
</evidence>